<sequence>MKYLLAFVLLLNSALGFGQAAEFFFEETEFKFPKTEEGEYLKHNYVFKNVGEAPLFIKNIKVNCMCTKTKFPMRPVPPGATDSIQVFFDTKGKSGYQIRDLKVFSNAKENPKTLRFKVHVKKSK</sequence>
<evidence type="ECO:0000256" key="1">
    <source>
        <dbReference type="SAM" id="SignalP"/>
    </source>
</evidence>
<dbReference type="EMBL" id="VORB01000003">
    <property type="protein sequence ID" value="TXC81611.1"/>
    <property type="molecule type" value="Genomic_DNA"/>
</dbReference>
<gene>
    <name evidence="2" type="ORF">FRX97_03565</name>
</gene>
<dbReference type="AlphaFoldDB" id="A0A5C6VAP0"/>
<dbReference type="PANTHER" id="PTHR37833:SF1">
    <property type="entry name" value="SIGNAL PEPTIDE PROTEIN"/>
    <property type="match status" value="1"/>
</dbReference>
<dbReference type="RefSeq" id="WP_147013485.1">
    <property type="nucleotide sequence ID" value="NZ_VORB01000003.1"/>
</dbReference>
<dbReference type="OrthoDB" id="1466304at2"/>
<dbReference type="Pfam" id="PF07610">
    <property type="entry name" value="DUF1573"/>
    <property type="match status" value="1"/>
</dbReference>
<keyword evidence="3" id="KW-1185">Reference proteome</keyword>
<feature type="chain" id="PRO_5022930164" evidence="1">
    <location>
        <begin position="21"/>
        <end position="124"/>
    </location>
</feature>
<accession>A0A5C6VAP0</accession>
<dbReference type="InterPro" id="IPR011467">
    <property type="entry name" value="DUF1573"/>
</dbReference>
<name>A0A5C6VAP0_9FLAO</name>
<dbReference type="InterPro" id="IPR013783">
    <property type="entry name" value="Ig-like_fold"/>
</dbReference>
<reference evidence="2 3" key="1">
    <citation type="submission" date="2019-08" db="EMBL/GenBank/DDBJ databases">
        <title>Genome of Luteibaculum oceani JCM 18817.</title>
        <authorList>
            <person name="Bowman J.P."/>
        </authorList>
    </citation>
    <scope>NUCLEOTIDE SEQUENCE [LARGE SCALE GENOMIC DNA]</scope>
    <source>
        <strain evidence="2 3">JCM 18817</strain>
    </source>
</reference>
<evidence type="ECO:0000313" key="3">
    <source>
        <dbReference type="Proteomes" id="UP000321168"/>
    </source>
</evidence>
<organism evidence="2 3">
    <name type="scientific">Luteibaculum oceani</name>
    <dbReference type="NCBI Taxonomy" id="1294296"/>
    <lineage>
        <taxon>Bacteria</taxon>
        <taxon>Pseudomonadati</taxon>
        <taxon>Bacteroidota</taxon>
        <taxon>Flavobacteriia</taxon>
        <taxon>Flavobacteriales</taxon>
        <taxon>Luteibaculaceae</taxon>
        <taxon>Luteibaculum</taxon>
    </lineage>
</organism>
<proteinExistence type="predicted"/>
<evidence type="ECO:0000313" key="2">
    <source>
        <dbReference type="EMBL" id="TXC81611.1"/>
    </source>
</evidence>
<protein>
    <submittedName>
        <fullName evidence="2">DUF1573 domain-containing protein</fullName>
    </submittedName>
</protein>
<dbReference type="Proteomes" id="UP000321168">
    <property type="component" value="Unassembled WGS sequence"/>
</dbReference>
<dbReference type="Gene3D" id="2.60.40.10">
    <property type="entry name" value="Immunoglobulins"/>
    <property type="match status" value="1"/>
</dbReference>
<feature type="signal peptide" evidence="1">
    <location>
        <begin position="1"/>
        <end position="20"/>
    </location>
</feature>
<dbReference type="PANTHER" id="PTHR37833">
    <property type="entry name" value="LIPOPROTEIN-RELATED"/>
    <property type="match status" value="1"/>
</dbReference>
<keyword evidence="1" id="KW-0732">Signal</keyword>
<comment type="caution">
    <text evidence="2">The sequence shown here is derived from an EMBL/GenBank/DDBJ whole genome shotgun (WGS) entry which is preliminary data.</text>
</comment>